<organism evidence="1">
    <name type="scientific">uncultured Anaerotruncus sp</name>
    <dbReference type="NCBI Taxonomy" id="905011"/>
    <lineage>
        <taxon>Bacteria</taxon>
        <taxon>Bacillati</taxon>
        <taxon>Bacillota</taxon>
        <taxon>Clostridia</taxon>
        <taxon>Eubacteriales</taxon>
        <taxon>Oscillospiraceae</taxon>
        <taxon>Anaerotruncus</taxon>
        <taxon>environmental samples</taxon>
    </lineage>
</organism>
<proteinExistence type="predicted"/>
<dbReference type="EMBL" id="CACRSL010000003">
    <property type="protein sequence ID" value="VYS88947.1"/>
    <property type="molecule type" value="Genomic_DNA"/>
</dbReference>
<dbReference type="Pfam" id="PF07892">
    <property type="entry name" value="DUF1667"/>
    <property type="match status" value="1"/>
</dbReference>
<dbReference type="InterPro" id="IPR036593">
    <property type="entry name" value="CPE0013-like_sf"/>
</dbReference>
<dbReference type="Gene3D" id="3.10.530.10">
    <property type="entry name" value="CPE0013-like"/>
    <property type="match status" value="1"/>
</dbReference>
<sequence>MTDLICIVCPKGCHLHVDEENGYAVTGNSCPRGADYGKKELVNPTRVITSTVKITGGIHHRLPVKTDRDIPKAMIPEAMALLNAVQVQSPVKVGDIVVKDVLGTGANFVASRDM</sequence>
<evidence type="ECO:0000313" key="1">
    <source>
        <dbReference type="EMBL" id="VYS88947.1"/>
    </source>
</evidence>
<gene>
    <name evidence="1" type="ORF">AULFYP135_00784</name>
</gene>
<dbReference type="InterPro" id="IPR012460">
    <property type="entry name" value="DUF1667"/>
</dbReference>
<dbReference type="SUPFAM" id="SSF160148">
    <property type="entry name" value="CPE0013-like"/>
    <property type="match status" value="1"/>
</dbReference>
<dbReference type="PANTHER" id="PTHR39450">
    <property type="entry name" value="MOLYBDOPTERIN OXIDOREDUCTASE, 4FE-4S CLUSTER-BINDING SUBUNIT"/>
    <property type="match status" value="1"/>
</dbReference>
<accession>A0A6N2S6E9</accession>
<name>A0A6N2S6E9_9FIRM</name>
<evidence type="ECO:0008006" key="2">
    <source>
        <dbReference type="Google" id="ProtNLM"/>
    </source>
</evidence>
<dbReference type="PANTHER" id="PTHR39450:SF1">
    <property type="entry name" value="DUF1667 DOMAIN-CONTAINING PROTEIN"/>
    <property type="match status" value="1"/>
</dbReference>
<dbReference type="AlphaFoldDB" id="A0A6N2S6E9"/>
<protein>
    <recommendedName>
        <fullName evidence="2">Molybdopterin oxidoreductase</fullName>
    </recommendedName>
</protein>
<reference evidence="1" key="1">
    <citation type="submission" date="2019-11" db="EMBL/GenBank/DDBJ databases">
        <authorList>
            <person name="Feng L."/>
        </authorList>
    </citation>
    <scope>NUCLEOTIDE SEQUENCE</scope>
    <source>
        <strain evidence="1">AundefinedLFYP135</strain>
    </source>
</reference>